<protein>
    <recommendedName>
        <fullName evidence="3">SEC-C motif</fullName>
    </recommendedName>
</protein>
<evidence type="ECO:0000313" key="1">
    <source>
        <dbReference type="EMBL" id="KQC85244.1"/>
    </source>
</evidence>
<dbReference type="EMBL" id="LLKB01000005">
    <property type="protein sequence ID" value="KQC85244.1"/>
    <property type="molecule type" value="Genomic_DNA"/>
</dbReference>
<comment type="caution">
    <text evidence="1">The sequence shown here is derived from an EMBL/GenBank/DDBJ whole genome shotgun (WGS) entry which is preliminary data.</text>
</comment>
<dbReference type="Proteomes" id="UP000050833">
    <property type="component" value="Unassembled WGS sequence"/>
</dbReference>
<accession>A0AAW3JU72</accession>
<organism evidence="1 2">
    <name type="scientific">Butyribacter intestini</name>
    <dbReference type="NCBI Taxonomy" id="1703332"/>
    <lineage>
        <taxon>Bacteria</taxon>
        <taxon>Bacillati</taxon>
        <taxon>Bacillota</taxon>
        <taxon>Clostridia</taxon>
        <taxon>Lachnospirales</taxon>
        <taxon>Lachnospiraceae</taxon>
        <taxon>Butyribacter</taxon>
    </lineage>
</organism>
<reference evidence="1 2" key="1">
    <citation type="submission" date="2015-10" db="EMBL/GenBank/DDBJ databases">
        <title>Butyribacter intestini gen. nov., sp. nov., a butyric acid-producing bacterium of the family Lachnospiraceae isolated from the human faeces.</title>
        <authorList>
            <person name="Zou Y."/>
            <person name="Xue W."/>
            <person name="Luo G."/>
            <person name="Lv M."/>
        </authorList>
    </citation>
    <scope>NUCLEOTIDE SEQUENCE [LARGE SCALE GENOMIC DNA]</scope>
    <source>
        <strain evidence="1 2">TF01-11</strain>
    </source>
</reference>
<name>A0AAW3JU72_9FIRM</name>
<proteinExistence type="predicted"/>
<evidence type="ECO:0008006" key="3">
    <source>
        <dbReference type="Google" id="ProtNLM"/>
    </source>
</evidence>
<dbReference type="RefSeq" id="WP_055944959.1">
    <property type="nucleotide sequence ID" value="NZ_LLKB01000005.1"/>
</dbReference>
<gene>
    <name evidence="1" type="ORF">APZ18_11170</name>
</gene>
<sequence>MKTYSEIFDMNRYPKFDEKHRPKDTAPCVCLSGKMYKECCKDEIEESKCNKENSGINYELECLYGRKYSKLTSRKVYKKDIVKKNFSYCLACNIYGNCSKDNIRYSHTLSKGVVLKNLCNGDNNYVKQIDDYVMINDTNKGYDERFNDVDKASITVSFCKTHDELLFEDIEKDGCKEYTQTEIQNLEYALKAITFEIYDIAFEIDYLAELVKENVDVVYDSPNYSRYFEDYEIKLSLMEPYLELANRLIYDIKQMKESGVSSKIVTKYISLKYNRVEYSLSEIIDGCLVNVINASKPYIIISFYPDKKYGDQEICELVENYLKKPERKNLKRITEHIISNSKNIYFNKKTIEHLNKKALSNLYWAHRNGIGDNRVSNNFGDIMMKVFYK</sequence>
<evidence type="ECO:0000313" key="2">
    <source>
        <dbReference type="Proteomes" id="UP000050833"/>
    </source>
</evidence>
<keyword evidence="2" id="KW-1185">Reference proteome</keyword>
<dbReference type="AlphaFoldDB" id="A0AAW3JU72"/>